<gene>
    <name evidence="2" type="ORF">JCM15548_11985</name>
</gene>
<dbReference type="AlphaFoldDB" id="A0A0E9LVZ3"/>
<dbReference type="SUPFAM" id="SSF82714">
    <property type="entry name" value="Multidrug efflux transporter AcrB TolC docking domain, DN and DC subdomains"/>
    <property type="match status" value="1"/>
</dbReference>
<feature type="transmembrane region" description="Helical" evidence="1">
    <location>
        <begin position="809"/>
        <end position="828"/>
    </location>
</feature>
<dbReference type="GO" id="GO:0005886">
    <property type="term" value="C:plasma membrane"/>
    <property type="evidence" value="ECO:0007669"/>
    <property type="project" value="TreeGrafter"/>
</dbReference>
<keyword evidence="1" id="KW-0812">Transmembrane</keyword>
<dbReference type="InterPro" id="IPR027463">
    <property type="entry name" value="AcrB_DN_DC_subdom"/>
</dbReference>
<feature type="transmembrane region" description="Helical" evidence="1">
    <location>
        <begin position="234"/>
        <end position="253"/>
    </location>
</feature>
<dbReference type="PANTHER" id="PTHR32063:SF0">
    <property type="entry name" value="SWARMING MOTILITY PROTEIN SWRC"/>
    <property type="match status" value="1"/>
</dbReference>
<feature type="transmembrane region" description="Helical" evidence="1">
    <location>
        <begin position="886"/>
        <end position="912"/>
    </location>
</feature>
<dbReference type="Pfam" id="PF00873">
    <property type="entry name" value="ACR_tran"/>
    <property type="match status" value="1"/>
</dbReference>
<dbReference type="SUPFAM" id="SSF82866">
    <property type="entry name" value="Multidrug efflux transporter AcrB transmembrane domain"/>
    <property type="match status" value="2"/>
</dbReference>
<dbReference type="Gene3D" id="1.20.1640.10">
    <property type="entry name" value="Multidrug efflux transporter AcrB transmembrane domain"/>
    <property type="match status" value="2"/>
</dbReference>
<feature type="transmembrane region" description="Helical" evidence="1">
    <location>
        <begin position="432"/>
        <end position="451"/>
    </location>
</feature>
<keyword evidence="1" id="KW-0472">Membrane</keyword>
<feature type="transmembrane region" description="Helical" evidence="1">
    <location>
        <begin position="286"/>
        <end position="307"/>
    </location>
</feature>
<dbReference type="Gene3D" id="3.30.2090.10">
    <property type="entry name" value="Multidrug efflux transporter AcrB TolC docking domain, DN and DC subdomains"/>
    <property type="match status" value="2"/>
</dbReference>
<feature type="transmembrane region" description="Helical" evidence="1">
    <location>
        <begin position="783"/>
        <end position="803"/>
    </location>
</feature>
<dbReference type="PANTHER" id="PTHR32063">
    <property type="match status" value="1"/>
</dbReference>
<protein>
    <submittedName>
        <fullName evidence="2">Putative cation efflux system</fullName>
    </submittedName>
</protein>
<feature type="transmembrane region" description="Helical" evidence="1">
    <location>
        <begin position="757"/>
        <end position="776"/>
    </location>
</feature>
<feature type="transmembrane region" description="Helical" evidence="1">
    <location>
        <begin position="857"/>
        <end position="874"/>
    </location>
</feature>
<accession>A0A0E9LVZ3</accession>
<sequence>MNYAFIDVNEKTDEALRSQPADLERPAIIKASASDLPVFYINIWMDDQNPVNFMALSDLTRSVLIKRLEQLPEIAMVDVTGHLEPELYIQPNDNLLRSLGVTHGIIEKALEQNNLSMGSISVADGQYRFNIRFSNHLRTVEDVRNIRLRVGDRMMKLEDLAEVQLRPKKQEGVFLHNGMPALSLAVIKQADARMDELKEKTESLLAHFKTNYEGVHFEIVRDQTAILDYSIRNLQTNLIFGGLLAFIILFFFLRDARSPWLIGISVPVSLVVSLLFFHLTGLSINIISLSGLILGIGMIIDNSIIVIDNITHYREKGDRLATACIRGTNEVIRPLISSVLTTCAVFVPLVFISGMAGALFYDQAMAVGIGLVASLLVSITLIPVLYHLFHPSGPQLDNHKGKVTRMLERINLFKTEDLYERGFDRVFRHRRWYMALFLGLLLPGLFLGWYMKKEQFPTFTHDDVFLELDWNAGIHIEENIRRVNLVKQVAADFSEFSNSYTGSQNFVLHKDMDQSVSEASLYFKCATPAGVTGLKEHLSDYLTEHWPEALWSFSWPETVFEKLFNNEEAELVLHVSDQSPEGIPNLSDATAMVEALKQSFPNTDLFPPASENYVEIRLRTEMMTLYDVDYQSLLNRLRSSLNAWHVGVLHTGSQYVPMVIGNTPIPVNRLLDEIKVMNRAQVEIPVSALLYKVDIKDYKVLHGGSGGVFVPIYFEQKPEGAMSEVMNKISHLLFTEFNTDVSFSGSWFTSRKMVTDLAIILLISLVLLYFILAAQFESLRQPIILLLEVPLDVSGALFLLWLFGGSINVMAMIGIVVMSGIVVNDSILKVDTINRLYRSGMPLVAAIKEGGHRRLKPIIMTSVTTILALLPVLWGTGMGSELQRPLALTVIGGMVLGTFVSLYFIPLCYYFLYRPSSKRKRPVS</sequence>
<dbReference type="Gene3D" id="3.30.70.1430">
    <property type="entry name" value="Multidrug efflux transporter AcrB pore domain"/>
    <property type="match status" value="2"/>
</dbReference>
<dbReference type="EMBL" id="BAZW01000012">
    <property type="protein sequence ID" value="GAO29762.1"/>
    <property type="molecule type" value="Genomic_DNA"/>
</dbReference>
<comment type="caution">
    <text evidence="2">The sequence shown here is derived from an EMBL/GenBank/DDBJ whole genome shotgun (WGS) entry which is preliminary data.</text>
</comment>
<proteinExistence type="predicted"/>
<dbReference type="PRINTS" id="PR00702">
    <property type="entry name" value="ACRIFLAVINRP"/>
</dbReference>
<name>A0A0E9LVZ3_9BACT</name>
<evidence type="ECO:0000313" key="3">
    <source>
        <dbReference type="Proteomes" id="UP000032900"/>
    </source>
</evidence>
<dbReference type="Gene3D" id="3.30.70.1320">
    <property type="entry name" value="Multidrug efflux transporter AcrB pore domain like"/>
    <property type="match status" value="1"/>
</dbReference>
<reference evidence="2 3" key="1">
    <citation type="journal article" date="2015" name="Microbes Environ.">
        <title>Distribution and evolution of nitrogen fixation genes in the phylum bacteroidetes.</title>
        <authorList>
            <person name="Inoue J."/>
            <person name="Oshima K."/>
            <person name="Suda W."/>
            <person name="Sakamoto M."/>
            <person name="Iino T."/>
            <person name="Noda S."/>
            <person name="Hongoh Y."/>
            <person name="Hattori M."/>
            <person name="Ohkuma M."/>
        </authorList>
    </citation>
    <scope>NUCLEOTIDE SEQUENCE [LARGE SCALE GENOMIC DNA]</scope>
    <source>
        <strain evidence="2">JCM 15548</strain>
    </source>
</reference>
<feature type="transmembrane region" description="Helical" evidence="1">
    <location>
        <begin position="260"/>
        <end position="280"/>
    </location>
</feature>
<dbReference type="SUPFAM" id="SSF82693">
    <property type="entry name" value="Multidrug efflux transporter AcrB pore domain, PN1, PN2, PC1 and PC2 subdomains"/>
    <property type="match status" value="1"/>
</dbReference>
<keyword evidence="3" id="KW-1185">Reference proteome</keyword>
<keyword evidence="1" id="KW-1133">Transmembrane helix</keyword>
<dbReference type="GO" id="GO:0042910">
    <property type="term" value="F:xenobiotic transmembrane transporter activity"/>
    <property type="evidence" value="ECO:0007669"/>
    <property type="project" value="TreeGrafter"/>
</dbReference>
<evidence type="ECO:0000313" key="2">
    <source>
        <dbReference type="EMBL" id="GAO29762.1"/>
    </source>
</evidence>
<feature type="transmembrane region" description="Helical" evidence="1">
    <location>
        <begin position="335"/>
        <end position="361"/>
    </location>
</feature>
<dbReference type="Proteomes" id="UP000032900">
    <property type="component" value="Unassembled WGS sequence"/>
</dbReference>
<dbReference type="InterPro" id="IPR001036">
    <property type="entry name" value="Acrflvin-R"/>
</dbReference>
<dbReference type="Gene3D" id="3.30.70.1440">
    <property type="entry name" value="Multidrug efflux transporter AcrB pore domain"/>
    <property type="match status" value="1"/>
</dbReference>
<evidence type="ECO:0000256" key="1">
    <source>
        <dbReference type="SAM" id="Phobius"/>
    </source>
</evidence>
<dbReference type="STRING" id="1236989.JCM15548_11985"/>
<feature type="transmembrane region" description="Helical" evidence="1">
    <location>
        <begin position="367"/>
        <end position="389"/>
    </location>
</feature>
<organism evidence="2 3">
    <name type="scientific">Geofilum rubicundum JCM 15548</name>
    <dbReference type="NCBI Taxonomy" id="1236989"/>
    <lineage>
        <taxon>Bacteria</taxon>
        <taxon>Pseudomonadati</taxon>
        <taxon>Bacteroidota</taxon>
        <taxon>Bacteroidia</taxon>
        <taxon>Marinilabiliales</taxon>
        <taxon>Marinilabiliaceae</taxon>
        <taxon>Geofilum</taxon>
    </lineage>
</organism>